<feature type="compositionally biased region" description="Basic and acidic residues" evidence="1">
    <location>
        <begin position="152"/>
        <end position="166"/>
    </location>
</feature>
<feature type="compositionally biased region" description="Basic and acidic residues" evidence="1">
    <location>
        <begin position="111"/>
        <end position="122"/>
    </location>
</feature>
<dbReference type="Proteomes" id="UP001341840">
    <property type="component" value="Unassembled WGS sequence"/>
</dbReference>
<proteinExistence type="predicted"/>
<accession>A0ABU6Z2M8</accession>
<feature type="compositionally biased region" description="Polar residues" evidence="1">
    <location>
        <begin position="30"/>
        <end position="45"/>
    </location>
</feature>
<evidence type="ECO:0000313" key="3">
    <source>
        <dbReference type="Proteomes" id="UP001341840"/>
    </source>
</evidence>
<feature type="compositionally biased region" description="Basic and acidic residues" evidence="1">
    <location>
        <begin position="172"/>
        <end position="183"/>
    </location>
</feature>
<feature type="compositionally biased region" description="Basic residues" evidence="1">
    <location>
        <begin position="132"/>
        <end position="150"/>
    </location>
</feature>
<gene>
    <name evidence="2" type="ORF">PIB30_008195</name>
</gene>
<evidence type="ECO:0000313" key="2">
    <source>
        <dbReference type="EMBL" id="MED6216504.1"/>
    </source>
</evidence>
<protein>
    <submittedName>
        <fullName evidence="2">Uncharacterized protein</fullName>
    </submittedName>
</protein>
<comment type="caution">
    <text evidence="2">The sequence shown here is derived from an EMBL/GenBank/DDBJ whole genome shotgun (WGS) entry which is preliminary data.</text>
</comment>
<sequence length="191" mass="21728">MVNQDEEGVPYDDPSGDEQRQNPQPNPQQADLNLNATANGSQESAGRNAETDGAQNGQLNSSGDRSGGRRSTSAFDRLGPGNSEPRPFGGIGSDPNQIMQDLRHRMQAMELEVKELRKENTELKNVAQDLKTRRRSPRNSSPRRRERSRSHSPTERRLRSPPEWRRHWNSSESRDSSSDESHEGRRRRPHR</sequence>
<keyword evidence="3" id="KW-1185">Reference proteome</keyword>
<feature type="compositionally biased region" description="Acidic residues" evidence="1">
    <location>
        <begin position="1"/>
        <end position="16"/>
    </location>
</feature>
<evidence type="ECO:0000256" key="1">
    <source>
        <dbReference type="SAM" id="MobiDB-lite"/>
    </source>
</evidence>
<name>A0ABU6Z2M8_9FABA</name>
<reference evidence="2 3" key="1">
    <citation type="journal article" date="2023" name="Plants (Basel)">
        <title>Bridging the Gap: Combining Genomics and Transcriptomics Approaches to Understand Stylosanthes scabra, an Orphan Legume from the Brazilian Caatinga.</title>
        <authorList>
            <person name="Ferreira-Neto J.R.C."/>
            <person name="da Silva M.D."/>
            <person name="Binneck E."/>
            <person name="de Melo N.F."/>
            <person name="da Silva R.H."/>
            <person name="de Melo A.L.T.M."/>
            <person name="Pandolfi V."/>
            <person name="Bustamante F.O."/>
            <person name="Brasileiro-Vidal A.C."/>
            <person name="Benko-Iseppon A.M."/>
        </authorList>
    </citation>
    <scope>NUCLEOTIDE SEQUENCE [LARGE SCALE GENOMIC DNA]</scope>
    <source>
        <tissue evidence="2">Leaves</tissue>
    </source>
</reference>
<feature type="region of interest" description="Disordered" evidence="1">
    <location>
        <begin position="1"/>
        <end position="191"/>
    </location>
</feature>
<dbReference type="EMBL" id="JASCZI010271878">
    <property type="protein sequence ID" value="MED6216504.1"/>
    <property type="molecule type" value="Genomic_DNA"/>
</dbReference>
<feature type="compositionally biased region" description="Low complexity" evidence="1">
    <location>
        <begin position="61"/>
        <end position="73"/>
    </location>
</feature>
<organism evidence="2 3">
    <name type="scientific">Stylosanthes scabra</name>
    <dbReference type="NCBI Taxonomy" id="79078"/>
    <lineage>
        <taxon>Eukaryota</taxon>
        <taxon>Viridiplantae</taxon>
        <taxon>Streptophyta</taxon>
        <taxon>Embryophyta</taxon>
        <taxon>Tracheophyta</taxon>
        <taxon>Spermatophyta</taxon>
        <taxon>Magnoliopsida</taxon>
        <taxon>eudicotyledons</taxon>
        <taxon>Gunneridae</taxon>
        <taxon>Pentapetalae</taxon>
        <taxon>rosids</taxon>
        <taxon>fabids</taxon>
        <taxon>Fabales</taxon>
        <taxon>Fabaceae</taxon>
        <taxon>Papilionoideae</taxon>
        <taxon>50 kb inversion clade</taxon>
        <taxon>dalbergioids sensu lato</taxon>
        <taxon>Dalbergieae</taxon>
        <taxon>Pterocarpus clade</taxon>
        <taxon>Stylosanthes</taxon>
    </lineage>
</organism>